<dbReference type="HOGENOM" id="CLU_134052_1_1_1"/>
<dbReference type="Proteomes" id="UP000014500">
    <property type="component" value="Unassembled WGS sequence"/>
</dbReference>
<comment type="function">
    <text evidence="11">Involved in mRNA export coupled transcription activation by association with both the TREX-2 and the SAGA complexes. The transcription regulatory histone acetylation (HAT) complex SAGA is a multiprotein complex that activates transcription by remodeling chromatin and mediating histone acetylation and deubiquitination. Within the SAGA complex, participates to a subcomplex that specifically deubiquitinates histones. The SAGA complex is recruited to specific gene promoters by activators, where it is required for transcription. The TREX-2 complex functions in docking export-competent ribonucleoprotein particles (mRNPs) to the nuclear entrance of the nuclear pore complex (nuclear basket). TREX-2 participates in mRNA export and accurate chromatin positioning in the nucleus by tethering genes to the nuclear periphery.</text>
</comment>
<dbReference type="GO" id="GO:0005643">
    <property type="term" value="C:nuclear pore"/>
    <property type="evidence" value="ECO:0007669"/>
    <property type="project" value="UniProtKB-UniRule"/>
</dbReference>
<evidence type="ECO:0000256" key="4">
    <source>
        <dbReference type="ARBA" id="ARBA00022853"/>
    </source>
</evidence>
<reference evidence="12" key="2">
    <citation type="submission" date="2015-02" db="UniProtKB">
        <authorList>
            <consortium name="EnsemblMetazoa"/>
        </authorList>
    </citation>
    <scope>IDENTIFICATION</scope>
</reference>
<dbReference type="GO" id="GO:0015031">
    <property type="term" value="P:protein transport"/>
    <property type="evidence" value="ECO:0007669"/>
    <property type="project" value="UniProtKB-KW"/>
</dbReference>
<keyword evidence="3 11" id="KW-0509">mRNA transport</keyword>
<evidence type="ECO:0000256" key="2">
    <source>
        <dbReference type="ARBA" id="ARBA00022448"/>
    </source>
</evidence>
<evidence type="ECO:0000256" key="5">
    <source>
        <dbReference type="ARBA" id="ARBA00022927"/>
    </source>
</evidence>
<comment type="subunit">
    <text evidence="11">Component of the nuclear pore complex (NPC)-associated TREX-2 complex (transcription and export complex 2). Component of the SAGA transcription coactivator-HAT complex. Within the SAGA complex, participates to a subcomplex of SAGA called the DUB module (deubiquitination module).</text>
</comment>
<dbReference type="PhylomeDB" id="T1JP52"/>
<evidence type="ECO:0000256" key="8">
    <source>
        <dbReference type="ARBA" id="ARBA00023159"/>
    </source>
</evidence>
<evidence type="ECO:0000256" key="7">
    <source>
        <dbReference type="ARBA" id="ARBA00023015"/>
    </source>
</evidence>
<evidence type="ECO:0000256" key="1">
    <source>
        <dbReference type="ARBA" id="ARBA00004642"/>
    </source>
</evidence>
<reference evidence="13" key="1">
    <citation type="submission" date="2011-05" db="EMBL/GenBank/DDBJ databases">
        <authorList>
            <person name="Richards S.R."/>
            <person name="Qu J."/>
            <person name="Jiang H."/>
            <person name="Jhangiani S.N."/>
            <person name="Agravi P."/>
            <person name="Goodspeed R."/>
            <person name="Gross S."/>
            <person name="Mandapat C."/>
            <person name="Jackson L."/>
            <person name="Mathew T."/>
            <person name="Pu L."/>
            <person name="Thornton R."/>
            <person name="Saada N."/>
            <person name="Wilczek-Boney K.B."/>
            <person name="Lee S."/>
            <person name="Kovar C."/>
            <person name="Wu Y."/>
            <person name="Scherer S.E."/>
            <person name="Worley K.C."/>
            <person name="Muzny D.M."/>
            <person name="Gibbs R."/>
        </authorList>
    </citation>
    <scope>NUCLEOTIDE SEQUENCE</scope>
    <source>
        <strain evidence="13">Brora</strain>
    </source>
</reference>
<dbReference type="OMA" id="KLIECAW"/>
<keyword evidence="5 11" id="KW-0653">Protein transport</keyword>
<dbReference type="GO" id="GO:0000124">
    <property type="term" value="C:SAGA complex"/>
    <property type="evidence" value="ECO:0007669"/>
    <property type="project" value="UniProtKB-UniRule"/>
</dbReference>
<dbReference type="EMBL" id="JH431603">
    <property type="status" value="NOT_ANNOTATED_CDS"/>
    <property type="molecule type" value="Genomic_DNA"/>
</dbReference>
<dbReference type="FunFam" id="1.10.246.140:FF:000001">
    <property type="entry name" value="Transcription and mRNA export factor ENY2"/>
    <property type="match status" value="1"/>
</dbReference>
<comment type="similarity">
    <text evidence="11">Belongs to the ENY2 family.</text>
</comment>
<keyword evidence="10 11" id="KW-0539">Nucleus</keyword>
<evidence type="ECO:0000256" key="3">
    <source>
        <dbReference type="ARBA" id="ARBA00022816"/>
    </source>
</evidence>
<dbReference type="InterPro" id="IPR018783">
    <property type="entry name" value="TF_ENY2"/>
</dbReference>
<dbReference type="STRING" id="126957.T1JP52"/>
<dbReference type="GO" id="GO:0006406">
    <property type="term" value="P:mRNA export from nucleus"/>
    <property type="evidence" value="ECO:0007669"/>
    <property type="project" value="UniProtKB-UniRule"/>
</dbReference>
<dbReference type="PANTHER" id="PTHR12514">
    <property type="entry name" value="ENHANCER OF YELLOW 2 TRANSCRIPTION FACTOR"/>
    <property type="match status" value="1"/>
</dbReference>
<dbReference type="GO" id="GO:0006325">
    <property type="term" value="P:chromatin organization"/>
    <property type="evidence" value="ECO:0007669"/>
    <property type="project" value="UniProtKB-KW"/>
</dbReference>
<keyword evidence="9 11" id="KW-0804">Transcription</keyword>
<keyword evidence="2 11" id="KW-0813">Transport</keyword>
<sequence>MKTVISQKLIESGEWEKLRELVKTRLTECGWRDQLKAHFKEIIQKRRVEHVTFDEIVKELTKNRAMVPDSVKRELLQRIRTSLAQLNLTEPIAVDKKDIAEALWLTVDGPIPIAF</sequence>
<dbReference type="InterPro" id="IPR038212">
    <property type="entry name" value="TF_EnY2_sf"/>
</dbReference>
<name>T1JP52_STRMM</name>
<dbReference type="GO" id="GO:0005654">
    <property type="term" value="C:nucleoplasm"/>
    <property type="evidence" value="ECO:0007669"/>
    <property type="project" value="UniProtKB-SubCell"/>
</dbReference>
<dbReference type="HAMAP" id="MF_03046">
    <property type="entry name" value="ENY2_Sus1"/>
    <property type="match status" value="1"/>
</dbReference>
<organism evidence="12 13">
    <name type="scientific">Strigamia maritima</name>
    <name type="common">European centipede</name>
    <name type="synonym">Geophilus maritimus</name>
    <dbReference type="NCBI Taxonomy" id="126957"/>
    <lineage>
        <taxon>Eukaryota</taxon>
        <taxon>Metazoa</taxon>
        <taxon>Ecdysozoa</taxon>
        <taxon>Arthropoda</taxon>
        <taxon>Myriapoda</taxon>
        <taxon>Chilopoda</taxon>
        <taxon>Pleurostigmophora</taxon>
        <taxon>Geophilomorpha</taxon>
        <taxon>Linotaeniidae</taxon>
        <taxon>Strigamia</taxon>
    </lineage>
</organism>
<comment type="subcellular location">
    <subcellularLocation>
        <location evidence="1 11">Nucleus</location>
        <location evidence="1 11">Nucleoplasm</location>
    </subcellularLocation>
</comment>
<evidence type="ECO:0000313" key="12">
    <source>
        <dbReference type="EnsemblMetazoa" id="SMAR015628-PA"/>
    </source>
</evidence>
<dbReference type="AlphaFoldDB" id="T1JP52"/>
<dbReference type="GO" id="GO:0006368">
    <property type="term" value="P:transcription elongation by RNA polymerase II"/>
    <property type="evidence" value="ECO:0007669"/>
    <property type="project" value="UniProtKB-UniRule"/>
</dbReference>
<proteinExistence type="inferred from homology"/>
<accession>T1JP52</accession>
<dbReference type="GO" id="GO:0070390">
    <property type="term" value="C:transcription export complex 2"/>
    <property type="evidence" value="ECO:0007669"/>
    <property type="project" value="UniProtKB-UniRule"/>
</dbReference>
<keyword evidence="6 11" id="KW-0811">Translocation</keyword>
<dbReference type="eggNOG" id="KOG4479">
    <property type="taxonomic scope" value="Eukaryota"/>
</dbReference>
<evidence type="ECO:0000256" key="9">
    <source>
        <dbReference type="ARBA" id="ARBA00023163"/>
    </source>
</evidence>
<keyword evidence="7 11" id="KW-0805">Transcription regulation</keyword>
<dbReference type="GO" id="GO:0003713">
    <property type="term" value="F:transcription coactivator activity"/>
    <property type="evidence" value="ECO:0007669"/>
    <property type="project" value="UniProtKB-UniRule"/>
</dbReference>
<keyword evidence="4 11" id="KW-0156">Chromatin regulator</keyword>
<keyword evidence="13" id="KW-1185">Reference proteome</keyword>
<dbReference type="GO" id="GO:0071819">
    <property type="term" value="C:DUBm complex"/>
    <property type="evidence" value="ECO:0007669"/>
    <property type="project" value="UniProtKB-UniRule"/>
</dbReference>
<evidence type="ECO:0000256" key="6">
    <source>
        <dbReference type="ARBA" id="ARBA00023010"/>
    </source>
</evidence>
<dbReference type="Gene3D" id="1.10.246.140">
    <property type="match status" value="1"/>
</dbReference>
<keyword evidence="8 11" id="KW-0010">Activator</keyword>
<evidence type="ECO:0000313" key="13">
    <source>
        <dbReference type="Proteomes" id="UP000014500"/>
    </source>
</evidence>
<protein>
    <recommendedName>
        <fullName evidence="11">Transcription and mRNA export factor ENY2</fullName>
    </recommendedName>
    <alternativeName>
        <fullName evidence="11">Enhancer of yellow 2 transcription factor homolog</fullName>
    </alternativeName>
</protein>
<evidence type="ECO:0000256" key="11">
    <source>
        <dbReference type="HAMAP-Rule" id="MF_03046"/>
    </source>
</evidence>
<evidence type="ECO:0000256" key="10">
    <source>
        <dbReference type="ARBA" id="ARBA00023242"/>
    </source>
</evidence>
<dbReference type="EnsemblMetazoa" id="SMAR015628-RA">
    <property type="protein sequence ID" value="SMAR015628-PA"/>
    <property type="gene ID" value="SMAR015628"/>
</dbReference>
<dbReference type="Pfam" id="PF10163">
    <property type="entry name" value="EnY2"/>
    <property type="match status" value="1"/>
</dbReference>